<dbReference type="Proteomes" id="UP000248954">
    <property type="component" value="Chromosome 1"/>
</dbReference>
<name>A0AB38G4Y4_9STRE</name>
<proteinExistence type="predicted"/>
<reference evidence="3 4" key="1">
    <citation type="submission" date="2018-06" db="EMBL/GenBank/DDBJ databases">
        <authorList>
            <consortium name="Pathogen Informatics"/>
            <person name="Doyle S."/>
        </authorList>
    </citation>
    <scope>NUCLEOTIDE SEQUENCE [LARGE SCALE GENOMIC DNA]</scope>
    <source>
        <strain evidence="3 4">NCTC8738</strain>
    </source>
</reference>
<dbReference type="RefSeq" id="WP_111698401.1">
    <property type="nucleotide sequence ID" value="NZ_CP066277.1"/>
</dbReference>
<dbReference type="Pfam" id="PF08862">
    <property type="entry name" value="DUF1829"/>
    <property type="match status" value="1"/>
</dbReference>
<sequence>MNKSNKLQNIYFDWLMKEYSFKDLDSNVVEITIPFLDNDFNYIVMYAEFLRNGKIILTDDGWTLDNLKSQGITFTGRTKSKTATLNTITSSLGIEINDNELSIMTDLDKFPIAKQRLLQAIIQVNDMIVLKDSNVKNIFYEEVEHILHERNVLFSSRPSFAGKEGITVQFDFSIPTPKKERLVRTISNGNNLNHAKLLAVDTRLLQNYKKNVEYVALIDDVGHNFNKMAETQAIFEENSNNKISIIPNKEFIANPDILTNAS</sequence>
<feature type="domain" description="DUF1829" evidence="2">
    <location>
        <begin position="162"/>
        <end position="232"/>
    </location>
</feature>
<protein>
    <submittedName>
        <fullName evidence="3">Domain of uncharacterized function DUF1828</fullName>
    </submittedName>
</protein>
<gene>
    <name evidence="3" type="ORF">NCTC8738_00741</name>
</gene>
<organism evidence="3 4">
    <name type="scientific">Streptococcus lutetiensis</name>
    <dbReference type="NCBI Taxonomy" id="150055"/>
    <lineage>
        <taxon>Bacteria</taxon>
        <taxon>Bacillati</taxon>
        <taxon>Bacillota</taxon>
        <taxon>Bacilli</taxon>
        <taxon>Lactobacillales</taxon>
        <taxon>Streptococcaceae</taxon>
        <taxon>Streptococcus</taxon>
    </lineage>
</organism>
<evidence type="ECO:0000259" key="2">
    <source>
        <dbReference type="Pfam" id="PF08862"/>
    </source>
</evidence>
<dbReference type="AlphaFoldDB" id="A0AB38G4Y4"/>
<feature type="domain" description="DUF1828" evidence="1">
    <location>
        <begin position="34"/>
        <end position="124"/>
    </location>
</feature>
<evidence type="ECO:0000313" key="4">
    <source>
        <dbReference type="Proteomes" id="UP000248954"/>
    </source>
</evidence>
<dbReference type="Pfam" id="PF08861">
    <property type="entry name" value="DUF1828"/>
    <property type="match status" value="1"/>
</dbReference>
<dbReference type="InterPro" id="IPR014960">
    <property type="entry name" value="DUF1828"/>
</dbReference>
<dbReference type="EMBL" id="LS483348">
    <property type="protein sequence ID" value="SQF41964.1"/>
    <property type="molecule type" value="Genomic_DNA"/>
</dbReference>
<evidence type="ECO:0000313" key="3">
    <source>
        <dbReference type="EMBL" id="SQF41964.1"/>
    </source>
</evidence>
<accession>A0AB38G4Y4</accession>
<dbReference type="InterPro" id="IPR014961">
    <property type="entry name" value="DUF1829"/>
</dbReference>
<evidence type="ECO:0000259" key="1">
    <source>
        <dbReference type="Pfam" id="PF08861"/>
    </source>
</evidence>